<evidence type="ECO:0000313" key="3">
    <source>
        <dbReference type="Proteomes" id="UP000019377"/>
    </source>
</evidence>
<accession>V5E656</accession>
<gene>
    <name evidence="2" type="ORF">PSEUBRA_SCAF4g04855</name>
</gene>
<dbReference type="AlphaFoldDB" id="V5E656"/>
<name>V5E656_KALBG</name>
<proteinExistence type="predicted"/>
<feature type="compositionally biased region" description="Acidic residues" evidence="1">
    <location>
        <begin position="74"/>
        <end position="84"/>
    </location>
</feature>
<dbReference type="EMBL" id="KI545884">
    <property type="protein sequence ID" value="EST05726.1"/>
    <property type="molecule type" value="Genomic_DNA"/>
</dbReference>
<dbReference type="Proteomes" id="UP000019377">
    <property type="component" value="Unassembled WGS sequence"/>
</dbReference>
<evidence type="ECO:0000313" key="2">
    <source>
        <dbReference type="EMBL" id="EST05726.1"/>
    </source>
</evidence>
<evidence type="ECO:0000256" key="1">
    <source>
        <dbReference type="SAM" id="MobiDB-lite"/>
    </source>
</evidence>
<sequence>MQLLESEPVDHPQRAELGEASVYDLLLRHVVMPPTAGEGGTAGMLDRNGRFGCEAQARINETIAELMHPTAKVDDEDDDEDEEGGAQPESTRTMDE</sequence>
<feature type="region of interest" description="Disordered" evidence="1">
    <location>
        <begin position="68"/>
        <end position="96"/>
    </location>
</feature>
<organism evidence="2 3">
    <name type="scientific">Kalmanozyma brasiliensis (strain GHG001)</name>
    <name type="common">Yeast</name>
    <name type="synonym">Pseudozyma brasiliensis</name>
    <dbReference type="NCBI Taxonomy" id="1365824"/>
    <lineage>
        <taxon>Eukaryota</taxon>
        <taxon>Fungi</taxon>
        <taxon>Dikarya</taxon>
        <taxon>Basidiomycota</taxon>
        <taxon>Ustilaginomycotina</taxon>
        <taxon>Ustilaginomycetes</taxon>
        <taxon>Ustilaginales</taxon>
        <taxon>Ustilaginaceae</taxon>
        <taxon>Kalmanozyma</taxon>
    </lineage>
</organism>
<protein>
    <submittedName>
        <fullName evidence="2">Uncharacterized protein</fullName>
    </submittedName>
</protein>
<dbReference type="OrthoDB" id="2556037at2759"/>
<dbReference type="HOGENOM" id="CLU_2360624_0_0_1"/>
<keyword evidence="3" id="KW-1185">Reference proteome</keyword>
<dbReference type="GeneID" id="27420929"/>
<reference evidence="3" key="1">
    <citation type="journal article" date="2013" name="Genome Announc.">
        <title>Draft genome sequence of Pseudozyma brasiliensis sp. nov. strain GHG001, a high producer of endo-1,4-xylanase isolated from an insect pest of sugarcane.</title>
        <authorList>
            <person name="Oliveira J.V.D.C."/>
            <person name="dos Santos R.A.C."/>
            <person name="Borges T.A."/>
            <person name="Riano-Pachon D.M."/>
            <person name="Goldman G.H."/>
        </authorList>
    </citation>
    <scope>NUCLEOTIDE SEQUENCE [LARGE SCALE GENOMIC DNA]</scope>
    <source>
        <strain evidence="3">GHG001</strain>
    </source>
</reference>